<dbReference type="Proteomes" id="UP000007963">
    <property type="component" value="Unassembled WGS sequence"/>
</dbReference>
<dbReference type="GeneID" id="4318857"/>
<protein>
    <submittedName>
        <fullName evidence="2">Uncharacterized protein</fullName>
    </submittedName>
</protein>
<gene>
    <name evidence="2" type="ORF">ATEG_07351</name>
</gene>
<proteinExistence type="predicted"/>
<dbReference type="EMBL" id="CH476603">
    <property type="protein sequence ID" value="EAU32735.1"/>
    <property type="molecule type" value="Genomic_DNA"/>
</dbReference>
<sequence length="173" mass="19643">MSRRFLRTRRQRFFVSKTHSIFSNRNASNRTPGLPLNPLMQELSQRSEERRVPIPSIEEPLDEPSDLNLALDTDSVASVESEVRELKTANDIVEDVMDNIPRVTDTSTTISAEDEIAHDEAICFIQAQIAEQLQHPEADSYSNDNSTATLMLPRTRSPSIAQPPREYEEVAQY</sequence>
<dbReference type="RefSeq" id="XP_001210037.1">
    <property type="nucleotide sequence ID" value="XM_001210037.1"/>
</dbReference>
<evidence type="ECO:0000313" key="2">
    <source>
        <dbReference type="EMBL" id="EAU32735.1"/>
    </source>
</evidence>
<evidence type="ECO:0000256" key="1">
    <source>
        <dbReference type="SAM" id="MobiDB-lite"/>
    </source>
</evidence>
<feature type="region of interest" description="Disordered" evidence="1">
    <location>
        <begin position="136"/>
        <end position="173"/>
    </location>
</feature>
<dbReference type="VEuPathDB" id="FungiDB:ATEG_07351"/>
<dbReference type="AlphaFoldDB" id="Q0CG41"/>
<accession>Q0CG41</accession>
<evidence type="ECO:0000313" key="3">
    <source>
        <dbReference type="Proteomes" id="UP000007963"/>
    </source>
</evidence>
<feature type="compositionally biased region" description="Polar residues" evidence="1">
    <location>
        <begin position="140"/>
        <end position="149"/>
    </location>
</feature>
<name>Q0CG41_ASPTN</name>
<dbReference type="HOGENOM" id="CLU_1547217_0_0_1"/>
<organism evidence="2 3">
    <name type="scientific">Aspergillus terreus (strain NIH 2624 / FGSC A1156)</name>
    <dbReference type="NCBI Taxonomy" id="341663"/>
    <lineage>
        <taxon>Eukaryota</taxon>
        <taxon>Fungi</taxon>
        <taxon>Dikarya</taxon>
        <taxon>Ascomycota</taxon>
        <taxon>Pezizomycotina</taxon>
        <taxon>Eurotiomycetes</taxon>
        <taxon>Eurotiomycetidae</taxon>
        <taxon>Eurotiales</taxon>
        <taxon>Aspergillaceae</taxon>
        <taxon>Aspergillus</taxon>
        <taxon>Aspergillus subgen. Circumdati</taxon>
    </lineage>
</organism>
<reference evidence="3" key="1">
    <citation type="submission" date="2005-09" db="EMBL/GenBank/DDBJ databases">
        <title>Annotation of the Aspergillus terreus NIH2624 genome.</title>
        <authorList>
            <person name="Birren B.W."/>
            <person name="Lander E.S."/>
            <person name="Galagan J.E."/>
            <person name="Nusbaum C."/>
            <person name="Devon K."/>
            <person name="Henn M."/>
            <person name="Ma L.-J."/>
            <person name="Jaffe D.B."/>
            <person name="Butler J."/>
            <person name="Alvarez P."/>
            <person name="Gnerre S."/>
            <person name="Grabherr M."/>
            <person name="Kleber M."/>
            <person name="Mauceli E.W."/>
            <person name="Brockman W."/>
            <person name="Rounsley S."/>
            <person name="Young S.K."/>
            <person name="LaButti K."/>
            <person name="Pushparaj V."/>
            <person name="DeCaprio D."/>
            <person name="Crawford M."/>
            <person name="Koehrsen M."/>
            <person name="Engels R."/>
            <person name="Montgomery P."/>
            <person name="Pearson M."/>
            <person name="Howarth C."/>
            <person name="Larson L."/>
            <person name="Luoma S."/>
            <person name="White J."/>
            <person name="Alvarado L."/>
            <person name="Kodira C.D."/>
            <person name="Zeng Q."/>
            <person name="Oleary S."/>
            <person name="Yandava C."/>
            <person name="Denning D.W."/>
            <person name="Nierman W.C."/>
            <person name="Milne T."/>
            <person name="Madden K."/>
        </authorList>
    </citation>
    <scope>NUCLEOTIDE SEQUENCE [LARGE SCALE GENOMIC DNA]</scope>
    <source>
        <strain evidence="3">NIH 2624 / FGSC A1156</strain>
    </source>
</reference>